<dbReference type="Pfam" id="PF12833">
    <property type="entry name" value="HTH_18"/>
    <property type="match status" value="1"/>
</dbReference>
<feature type="domain" description="HTH araC/xylS-type" evidence="4">
    <location>
        <begin position="261"/>
        <end position="362"/>
    </location>
</feature>
<dbReference type="EMBL" id="VCKY01000100">
    <property type="protein sequence ID" value="TMR15467.1"/>
    <property type="molecule type" value="Genomic_DNA"/>
</dbReference>
<dbReference type="PRINTS" id="PR00032">
    <property type="entry name" value="HTHARAC"/>
</dbReference>
<dbReference type="PANTHER" id="PTHR46796">
    <property type="entry name" value="HTH-TYPE TRANSCRIPTIONAL ACTIVATOR RHAS-RELATED"/>
    <property type="match status" value="1"/>
</dbReference>
<protein>
    <submittedName>
        <fullName evidence="5">Helix-turn-helix domain-containing protein</fullName>
    </submittedName>
</protein>
<dbReference type="AlphaFoldDB" id="A0A5S4FD44"/>
<dbReference type="SUPFAM" id="SSF46689">
    <property type="entry name" value="Homeodomain-like"/>
    <property type="match status" value="1"/>
</dbReference>
<evidence type="ECO:0000256" key="1">
    <source>
        <dbReference type="ARBA" id="ARBA00023015"/>
    </source>
</evidence>
<sequence>MWSRGCCPCDAASGRASRGWVRGRRIWLGWSAKRRCPRSYGDVMGLVTTVRMDHVPARERFDFWREVVAQSVELSSDEVTDFWAEMTSIDLGLVQVSRKRCSSFEARRTPRRIRQADHGLYELSLIQSGRGGLRQEAREAALTSADLMLSDTSRTFHIWRAADTSRRGARGLWDGMSVHFPHAALPLSTAAVEQLLAVRLPGQEGIGALLAGLLRRLVRQPDQYTAPDAVRLSRVILDLIAALLAHELGSAPHDSHRALLLRVQTFIEQNLAHTDLSPSMVAAAHHVSLRHLQRLFEGQERSVSDWIRHRRLERCRSDLADPSQAGVPVHTIGAKWGFPSPSHFTRAFRAAYGVTPAAYRHRWQESSTALQ</sequence>
<dbReference type="Gene3D" id="1.10.10.60">
    <property type="entry name" value="Homeodomain-like"/>
    <property type="match status" value="1"/>
</dbReference>
<evidence type="ECO:0000313" key="5">
    <source>
        <dbReference type="EMBL" id="TMR15467.1"/>
    </source>
</evidence>
<name>A0A5S4FD44_9ACTN</name>
<dbReference type="SMART" id="SM00342">
    <property type="entry name" value="HTH_ARAC"/>
    <property type="match status" value="1"/>
</dbReference>
<dbReference type="OrthoDB" id="9799345at2"/>
<keyword evidence="6" id="KW-1185">Reference proteome</keyword>
<dbReference type="InterPro" id="IPR035418">
    <property type="entry name" value="AraC-bd_2"/>
</dbReference>
<keyword evidence="1" id="KW-0805">Transcription regulation</keyword>
<gene>
    <name evidence="5" type="ORF">ETD86_27200</name>
</gene>
<proteinExistence type="predicted"/>
<organism evidence="5 6">
    <name type="scientific">Nonomuraea turkmeniaca</name>
    <dbReference type="NCBI Taxonomy" id="103838"/>
    <lineage>
        <taxon>Bacteria</taxon>
        <taxon>Bacillati</taxon>
        <taxon>Actinomycetota</taxon>
        <taxon>Actinomycetes</taxon>
        <taxon>Streptosporangiales</taxon>
        <taxon>Streptosporangiaceae</taxon>
        <taxon>Nonomuraea</taxon>
    </lineage>
</organism>
<accession>A0A5S4FD44</accession>
<dbReference type="PANTHER" id="PTHR46796:SF6">
    <property type="entry name" value="ARAC SUBFAMILY"/>
    <property type="match status" value="1"/>
</dbReference>
<keyword evidence="3" id="KW-0804">Transcription</keyword>
<evidence type="ECO:0000313" key="6">
    <source>
        <dbReference type="Proteomes" id="UP000309128"/>
    </source>
</evidence>
<evidence type="ECO:0000256" key="2">
    <source>
        <dbReference type="ARBA" id="ARBA00023125"/>
    </source>
</evidence>
<reference evidence="5 6" key="1">
    <citation type="submission" date="2019-05" db="EMBL/GenBank/DDBJ databases">
        <title>Draft genome sequence of Nonomuraea turkmeniaca DSM 43926.</title>
        <authorList>
            <person name="Saricaoglu S."/>
            <person name="Isik K."/>
        </authorList>
    </citation>
    <scope>NUCLEOTIDE SEQUENCE [LARGE SCALE GENOMIC DNA]</scope>
    <source>
        <strain evidence="5 6">DSM 43926</strain>
    </source>
</reference>
<dbReference type="InterPro" id="IPR009057">
    <property type="entry name" value="Homeodomain-like_sf"/>
</dbReference>
<dbReference type="InterPro" id="IPR050204">
    <property type="entry name" value="AraC_XylS_family_regulators"/>
</dbReference>
<dbReference type="Proteomes" id="UP000309128">
    <property type="component" value="Unassembled WGS sequence"/>
</dbReference>
<dbReference type="GO" id="GO:0003700">
    <property type="term" value="F:DNA-binding transcription factor activity"/>
    <property type="evidence" value="ECO:0007669"/>
    <property type="project" value="InterPro"/>
</dbReference>
<comment type="caution">
    <text evidence="5">The sequence shown here is derived from an EMBL/GenBank/DDBJ whole genome shotgun (WGS) entry which is preliminary data.</text>
</comment>
<dbReference type="GO" id="GO:0043565">
    <property type="term" value="F:sequence-specific DNA binding"/>
    <property type="evidence" value="ECO:0007669"/>
    <property type="project" value="InterPro"/>
</dbReference>
<dbReference type="InterPro" id="IPR018060">
    <property type="entry name" value="HTH_AraC"/>
</dbReference>
<evidence type="ECO:0000256" key="3">
    <source>
        <dbReference type="ARBA" id="ARBA00023163"/>
    </source>
</evidence>
<evidence type="ECO:0000259" key="4">
    <source>
        <dbReference type="PROSITE" id="PS01124"/>
    </source>
</evidence>
<dbReference type="PROSITE" id="PS01124">
    <property type="entry name" value="HTH_ARAC_FAMILY_2"/>
    <property type="match status" value="1"/>
</dbReference>
<keyword evidence="2" id="KW-0238">DNA-binding</keyword>
<dbReference type="InterPro" id="IPR020449">
    <property type="entry name" value="Tscrpt_reg_AraC-type_HTH"/>
</dbReference>
<dbReference type="Pfam" id="PF14525">
    <property type="entry name" value="AraC_binding_2"/>
    <property type="match status" value="1"/>
</dbReference>